<keyword evidence="1" id="KW-0472">Membrane</keyword>
<proteinExistence type="predicted"/>
<dbReference type="SUPFAM" id="SSF52540">
    <property type="entry name" value="P-loop containing nucleoside triphosphate hydrolases"/>
    <property type="match status" value="1"/>
</dbReference>
<evidence type="ECO:0000256" key="1">
    <source>
        <dbReference type="SAM" id="Phobius"/>
    </source>
</evidence>
<feature type="transmembrane region" description="Helical" evidence="1">
    <location>
        <begin position="53"/>
        <end position="72"/>
    </location>
</feature>
<dbReference type="SUPFAM" id="SSF48452">
    <property type="entry name" value="TPR-like"/>
    <property type="match status" value="3"/>
</dbReference>
<dbReference type="Gene3D" id="3.40.50.300">
    <property type="entry name" value="P-loop containing nucleotide triphosphate hydrolases"/>
    <property type="match status" value="1"/>
</dbReference>
<dbReference type="Pfam" id="PF13424">
    <property type="entry name" value="TPR_12"/>
    <property type="match status" value="4"/>
</dbReference>
<dbReference type="PATRIC" id="fig|749927.5.peg.5230"/>
<dbReference type="Proteomes" id="UP000000328">
    <property type="component" value="Chromosome"/>
</dbReference>
<accession>A0A0H3D858</accession>
<dbReference type="InterPro" id="IPR027417">
    <property type="entry name" value="P-loop_NTPase"/>
</dbReference>
<dbReference type="InterPro" id="IPR011990">
    <property type="entry name" value="TPR-like_helical_dom_sf"/>
</dbReference>
<dbReference type="SMART" id="SM00028">
    <property type="entry name" value="TPR"/>
    <property type="match status" value="8"/>
</dbReference>
<evidence type="ECO:0000313" key="3">
    <source>
        <dbReference type="Proteomes" id="UP000000328"/>
    </source>
</evidence>
<keyword evidence="1" id="KW-1133">Transmembrane helix</keyword>
<sequence length="861" mass="92789">MVTTRDEVGPSARRLVVGARRWVPSPVPLALLGVAVALAGNLATGLVEIKQPWWPPAVFAALGLLVAGVVVLETVRHRAERIQAQLRPVEVQSRVFGALPRQAWQWQPRPLEEKAVREALGRRGRTALVALPGARGAGKSQLAAGYARWCLDQGYDLVAWINAESGPVSELAALAAHLGLPGVAEMAPEQAAAAVCRWLERDGRARRLLVFDNVDDPDVLHGYVPSAGSTKVLITTNRREFMTMAGIAVVEVGMFSPAEAREFLARATGLDPAGDGARLGEQLGWLPLGLAQAAAFIARTGISYAEYARLLQRQDLNETLRQQAGADHPGVLKATQLSLTGLAETDHSGDAARLLRVLSLLSPDGVSRDLLVQAEPQLGLHSGVWPAVSTLVTASLVTLGGVAQAAAYGEDRRVVAVHRLTALVVRHEARKPPGDDQKAALDTAAGLLDALTERFPGDQVALRRDELDELAAHLDAVLGHTDEPSPLLLAQANWIAGLLEQAGDLTRALPLFEQTLANRERLLGAEHPDTLTSRNNLAGAYKSAGRLNEAIALYEQTLADRERLLGDEHPSTLTSRNNLAYAYRSAGRLDEAIALYEQTLAVCERVLGAEHRNTLTSRNNLAGAYKSAGRLNEAIALYEQTLADRERVLGAEHPDTLTSQIDLASAYVSAGRLNEALALHEQSLAVCERVLGDEHPSTLTSRNNLASAYESAGRLNEALALFEQTLADRERLLGDEHPSTLTSRNNLAGAYESAGRLVEAIALYVQTLADRERLLGDEHPSTLTSRNNLAYAYRSAGRLDEAIALHQQTLADRERLLGTEHPDTLTSRNNLADAYKSAGRLNEAIALHQQTLPGRPSQKAH</sequence>
<dbReference type="AlphaFoldDB" id="A0A0H3D858"/>
<evidence type="ECO:0000313" key="2">
    <source>
        <dbReference type="EMBL" id="ADJ46821.1"/>
    </source>
</evidence>
<dbReference type="OrthoDB" id="3885120at2"/>
<reference evidence="2 3" key="1">
    <citation type="journal article" date="2010" name="Cell Res.">
        <title>Complete genome sequence of the rifamycin SV-producing Amycolatopsis mediterranei U32 revealed its genetic characteristics in phylogeny and metabolism.</title>
        <authorList>
            <person name="Zhao W."/>
            <person name="Zhong Y."/>
            <person name="Yuan H."/>
            <person name="Wang J."/>
            <person name="Zheng H."/>
            <person name="Wang Y."/>
            <person name="Cen X."/>
            <person name="Xu F."/>
            <person name="Bai J."/>
            <person name="Han X."/>
            <person name="Lu G."/>
            <person name="Zhu Y."/>
            <person name="Shao Z."/>
            <person name="Yan H."/>
            <person name="Li C."/>
            <person name="Peng N."/>
            <person name="Zhang Z."/>
            <person name="Zhang Y."/>
            <person name="Lin W."/>
            <person name="Fan Y."/>
            <person name="Qin Z."/>
            <person name="Hu Y."/>
            <person name="Zhu B."/>
            <person name="Wang S."/>
            <person name="Ding X."/>
            <person name="Zhao G.P."/>
        </authorList>
    </citation>
    <scope>NUCLEOTIDE SEQUENCE [LARGE SCALE GENOMIC DNA]</scope>
    <source>
        <strain evidence="3">U-32</strain>
    </source>
</reference>
<dbReference type="PANTHER" id="PTHR46082">
    <property type="entry name" value="ATP/GTP-BINDING PROTEIN-RELATED"/>
    <property type="match status" value="1"/>
</dbReference>
<dbReference type="InterPro" id="IPR019734">
    <property type="entry name" value="TPR_rpt"/>
</dbReference>
<dbReference type="Pfam" id="PF13374">
    <property type="entry name" value="TPR_10"/>
    <property type="match status" value="1"/>
</dbReference>
<dbReference type="PRINTS" id="PR00381">
    <property type="entry name" value="KINESINLIGHT"/>
</dbReference>
<dbReference type="InterPro" id="IPR053137">
    <property type="entry name" value="NLR-like"/>
</dbReference>
<dbReference type="eggNOG" id="COG0457">
    <property type="taxonomic scope" value="Bacteria"/>
</dbReference>
<dbReference type="PANTHER" id="PTHR46082:SF6">
    <property type="entry name" value="AAA+ ATPASE DOMAIN-CONTAINING PROTEIN-RELATED"/>
    <property type="match status" value="1"/>
</dbReference>
<dbReference type="Gene3D" id="1.25.40.10">
    <property type="entry name" value="Tetratricopeptide repeat domain"/>
    <property type="match status" value="3"/>
</dbReference>
<name>A0A0H3D858_AMYMU</name>
<keyword evidence="1" id="KW-0812">Transmembrane</keyword>
<dbReference type="KEGG" id="amd:AMED_5056"/>
<protein>
    <submittedName>
        <fullName evidence="2">Uncharacterized protein</fullName>
    </submittedName>
</protein>
<organism evidence="2 3">
    <name type="scientific">Amycolatopsis mediterranei (strain U-32)</name>
    <dbReference type="NCBI Taxonomy" id="749927"/>
    <lineage>
        <taxon>Bacteria</taxon>
        <taxon>Bacillati</taxon>
        <taxon>Actinomycetota</taxon>
        <taxon>Actinomycetes</taxon>
        <taxon>Pseudonocardiales</taxon>
        <taxon>Pseudonocardiaceae</taxon>
        <taxon>Amycolatopsis</taxon>
    </lineage>
</organism>
<dbReference type="HOGENOM" id="CLU_000288_125_8_11"/>
<feature type="transmembrane region" description="Helical" evidence="1">
    <location>
        <begin position="29"/>
        <end position="47"/>
    </location>
</feature>
<dbReference type="EMBL" id="CP002000">
    <property type="protein sequence ID" value="ADJ46821.1"/>
    <property type="molecule type" value="Genomic_DNA"/>
</dbReference>
<gene>
    <name evidence="2" type="ordered locus">AMED_5056</name>
</gene>